<protein>
    <submittedName>
        <fullName evidence="1">Uncharacterized protein</fullName>
    </submittedName>
</protein>
<name>A0A9P3GCR8_9APHY</name>
<evidence type="ECO:0000313" key="1">
    <source>
        <dbReference type="EMBL" id="GJE92252.1"/>
    </source>
</evidence>
<comment type="caution">
    <text evidence="1">The sequence shown here is derived from an EMBL/GenBank/DDBJ whole genome shotgun (WGS) entry which is preliminary data.</text>
</comment>
<gene>
    <name evidence="1" type="ORF">PsYK624_084050</name>
</gene>
<proteinExistence type="predicted"/>
<dbReference type="Proteomes" id="UP000703269">
    <property type="component" value="Unassembled WGS sequence"/>
</dbReference>
<dbReference type="OrthoDB" id="3219836at2759"/>
<accession>A0A9P3GCR8</accession>
<keyword evidence="2" id="KW-1185">Reference proteome</keyword>
<sequence>MPAPQTNHAGFEPKGSFAHVNLMVDSFIANAEADDLRAIMRTMLASCPPSTASAFTAAARKRFAQTSTRHPAPLPSAHYALPTAGLAEASPSLPATLRRARALYGAGLGFAGLALLTSVARGTLGLRWDLDGPLADTLAAVDADIAQALQSCREEFGSGRVADVDAARATLQELEATLIASQDDTARWEGDFPFERALVDVQHWKL</sequence>
<dbReference type="EMBL" id="BPQB01000025">
    <property type="protein sequence ID" value="GJE92252.1"/>
    <property type="molecule type" value="Genomic_DNA"/>
</dbReference>
<organism evidence="1 2">
    <name type="scientific">Phanerochaete sordida</name>
    <dbReference type="NCBI Taxonomy" id="48140"/>
    <lineage>
        <taxon>Eukaryota</taxon>
        <taxon>Fungi</taxon>
        <taxon>Dikarya</taxon>
        <taxon>Basidiomycota</taxon>
        <taxon>Agaricomycotina</taxon>
        <taxon>Agaricomycetes</taxon>
        <taxon>Polyporales</taxon>
        <taxon>Phanerochaetaceae</taxon>
        <taxon>Phanerochaete</taxon>
    </lineage>
</organism>
<reference evidence="1 2" key="1">
    <citation type="submission" date="2021-08" db="EMBL/GenBank/DDBJ databases">
        <title>Draft Genome Sequence of Phanerochaete sordida strain YK-624.</title>
        <authorList>
            <person name="Mori T."/>
            <person name="Dohra H."/>
            <person name="Suzuki T."/>
            <person name="Kawagishi H."/>
            <person name="Hirai H."/>
        </authorList>
    </citation>
    <scope>NUCLEOTIDE SEQUENCE [LARGE SCALE GENOMIC DNA]</scope>
    <source>
        <strain evidence="1 2">YK-624</strain>
    </source>
</reference>
<evidence type="ECO:0000313" key="2">
    <source>
        <dbReference type="Proteomes" id="UP000703269"/>
    </source>
</evidence>
<dbReference type="AlphaFoldDB" id="A0A9P3GCR8"/>